<dbReference type="Pfam" id="PF00561">
    <property type="entry name" value="Abhydrolase_1"/>
    <property type="match status" value="1"/>
</dbReference>
<reference evidence="12" key="1">
    <citation type="submission" date="2021-04" db="EMBL/GenBank/DDBJ databases">
        <title>Saccharothrix algeriensis WGS.</title>
        <authorList>
            <person name="Stuskova K."/>
            <person name="Hakalova E."/>
            <person name="Tebbal A.B."/>
            <person name="Eichmeier A."/>
        </authorList>
    </citation>
    <scope>NUCLEOTIDE SEQUENCE</scope>
    <source>
        <strain evidence="12">NRRL B-24137</strain>
    </source>
</reference>
<dbReference type="PRINTS" id="PR00793">
    <property type="entry name" value="PROAMNOPTASE"/>
</dbReference>
<feature type="domain" description="AB hydrolase-1" evidence="11">
    <location>
        <begin position="40"/>
        <end position="305"/>
    </location>
</feature>
<dbReference type="AlphaFoldDB" id="A0A8T8I6T1"/>
<evidence type="ECO:0000256" key="3">
    <source>
        <dbReference type="ARBA" id="ARBA00010088"/>
    </source>
</evidence>
<dbReference type="Gene3D" id="3.40.50.1820">
    <property type="entry name" value="alpha/beta hydrolase"/>
    <property type="match status" value="1"/>
</dbReference>
<accession>A0A8T8I6T1</accession>
<dbReference type="PANTHER" id="PTHR43722:SF1">
    <property type="entry name" value="PROLINE IMINOPEPTIDASE"/>
    <property type="match status" value="1"/>
</dbReference>
<keyword evidence="6 8" id="KW-0645">Protease</keyword>
<dbReference type="GO" id="GO:0004177">
    <property type="term" value="F:aminopeptidase activity"/>
    <property type="evidence" value="ECO:0007669"/>
    <property type="project" value="UniProtKB-UniRule"/>
</dbReference>
<dbReference type="PANTHER" id="PTHR43722">
    <property type="entry name" value="PROLINE IMINOPEPTIDASE"/>
    <property type="match status" value="1"/>
</dbReference>
<dbReference type="PIRSF" id="PIRSF006431">
    <property type="entry name" value="Pept_S33"/>
    <property type="match status" value="1"/>
</dbReference>
<evidence type="ECO:0000256" key="7">
    <source>
        <dbReference type="ARBA" id="ARBA00022801"/>
    </source>
</evidence>
<comment type="subcellular location">
    <subcellularLocation>
        <location evidence="2 8">Cytoplasm</location>
    </subcellularLocation>
</comment>
<dbReference type="NCBIfam" id="TIGR01249">
    <property type="entry name" value="pro_imino_pep_1"/>
    <property type="match status" value="1"/>
</dbReference>
<evidence type="ECO:0000313" key="12">
    <source>
        <dbReference type="EMBL" id="QTR06532.1"/>
    </source>
</evidence>
<protein>
    <recommendedName>
        <fullName evidence="8 10">Proline iminopeptidase</fullName>
        <shortName evidence="8">PIP</shortName>
        <ecNumber evidence="8 10">3.4.11.5</ecNumber>
    </recommendedName>
    <alternativeName>
        <fullName evidence="8">Prolyl aminopeptidase</fullName>
    </alternativeName>
</protein>
<evidence type="ECO:0000313" key="13">
    <source>
        <dbReference type="Proteomes" id="UP000671828"/>
    </source>
</evidence>
<evidence type="ECO:0000256" key="4">
    <source>
        <dbReference type="ARBA" id="ARBA00022438"/>
    </source>
</evidence>
<evidence type="ECO:0000256" key="5">
    <source>
        <dbReference type="ARBA" id="ARBA00022490"/>
    </source>
</evidence>
<evidence type="ECO:0000256" key="9">
    <source>
        <dbReference type="PIRSR" id="PIRSR006431-1"/>
    </source>
</evidence>
<dbReference type="InterPro" id="IPR000073">
    <property type="entry name" value="AB_hydrolase_1"/>
</dbReference>
<dbReference type="InterPro" id="IPR005944">
    <property type="entry name" value="Pro_iminopeptidase"/>
</dbReference>
<dbReference type="SUPFAM" id="SSF53474">
    <property type="entry name" value="alpha/beta-Hydrolases"/>
    <property type="match status" value="1"/>
</dbReference>
<dbReference type="GO" id="GO:0005737">
    <property type="term" value="C:cytoplasm"/>
    <property type="evidence" value="ECO:0007669"/>
    <property type="project" value="UniProtKB-SubCell"/>
</dbReference>
<dbReference type="EMBL" id="CP072788">
    <property type="protein sequence ID" value="QTR06532.1"/>
    <property type="molecule type" value="Genomic_DNA"/>
</dbReference>
<feature type="active site" evidence="9">
    <location>
        <position position="273"/>
    </location>
</feature>
<comment type="catalytic activity">
    <reaction evidence="1 8 10">
        <text>Release of N-terminal proline from a peptide.</text>
        <dbReference type="EC" id="3.4.11.5"/>
    </reaction>
</comment>
<keyword evidence="7 8" id="KW-0378">Hydrolase</keyword>
<feature type="active site" description="Proton donor" evidence="9">
    <location>
        <position position="301"/>
    </location>
</feature>
<dbReference type="InterPro" id="IPR002410">
    <property type="entry name" value="Peptidase_S33"/>
</dbReference>
<dbReference type="InterPro" id="IPR029058">
    <property type="entry name" value="AB_hydrolase_fold"/>
</dbReference>
<organism evidence="12 13">
    <name type="scientific">Saccharothrix algeriensis</name>
    <dbReference type="NCBI Taxonomy" id="173560"/>
    <lineage>
        <taxon>Bacteria</taxon>
        <taxon>Bacillati</taxon>
        <taxon>Actinomycetota</taxon>
        <taxon>Actinomycetes</taxon>
        <taxon>Pseudonocardiales</taxon>
        <taxon>Pseudonocardiaceae</taxon>
        <taxon>Saccharothrix</taxon>
    </lineage>
</organism>
<proteinExistence type="inferred from homology"/>
<sequence>MLSRGVVVLYPESAPFEHGMLDVGEGNLVYWEVFGNPEGKPVVCLHGGPGTGCSPRMHRQFDPEVYRIVLFDQRGSGRSLPHAADFDTDLSVNTTAHLVRDIESLREHLGVERWMVFGGSWGCTLGLHYAQLFPHRVTEIVMVAVTSGRFEEIEWLYHGLGRFFPEQWHRFRQGAPEGAVDLVAAYDALLNDPDPAVREKAARDWCAWESAIVTLDPDHRPGPRESDPRWRQAFARITAHYFRHRAWLADGQVLREVGRLHGIPAVLVHGRLDLQGPLATAWELDRAWPDAELWVVQGASHSAQDPGMAEAVRAATDRFRPAV</sequence>
<dbReference type="GO" id="GO:0006508">
    <property type="term" value="P:proteolysis"/>
    <property type="evidence" value="ECO:0007669"/>
    <property type="project" value="UniProtKB-KW"/>
</dbReference>
<dbReference type="Proteomes" id="UP000671828">
    <property type="component" value="Chromosome"/>
</dbReference>
<comment type="similarity">
    <text evidence="3 8 10">Belongs to the peptidase S33 family.</text>
</comment>
<evidence type="ECO:0000256" key="8">
    <source>
        <dbReference type="PIRNR" id="PIRNR006431"/>
    </source>
</evidence>
<evidence type="ECO:0000256" key="10">
    <source>
        <dbReference type="RuleBase" id="RU003421"/>
    </source>
</evidence>
<feature type="active site" description="Nucleophile" evidence="9">
    <location>
        <position position="120"/>
    </location>
</feature>
<keyword evidence="5 8" id="KW-0963">Cytoplasm</keyword>
<gene>
    <name evidence="12" type="primary">pip</name>
    <name evidence="12" type="ORF">J7S33_32185</name>
</gene>
<dbReference type="EC" id="3.4.11.5" evidence="8 10"/>
<evidence type="ECO:0000256" key="2">
    <source>
        <dbReference type="ARBA" id="ARBA00004496"/>
    </source>
</evidence>
<evidence type="ECO:0000256" key="6">
    <source>
        <dbReference type="ARBA" id="ARBA00022670"/>
    </source>
</evidence>
<name>A0A8T8I6T1_9PSEU</name>
<keyword evidence="4 8" id="KW-0031">Aminopeptidase</keyword>
<evidence type="ECO:0000256" key="1">
    <source>
        <dbReference type="ARBA" id="ARBA00001585"/>
    </source>
</evidence>
<evidence type="ECO:0000259" key="11">
    <source>
        <dbReference type="Pfam" id="PF00561"/>
    </source>
</evidence>